<dbReference type="Gene3D" id="3.40.50.150">
    <property type="entry name" value="Vaccinia Virus protein VP39"/>
    <property type="match status" value="1"/>
</dbReference>
<reference evidence="3 4" key="1">
    <citation type="submission" date="2024-04" db="EMBL/GenBank/DDBJ databases">
        <title>Bacillus oryzaecorticis sp. nov., a moderately halophilic bacterium isolated from rice husks.</title>
        <authorList>
            <person name="Zhu H.-S."/>
        </authorList>
    </citation>
    <scope>NUCLEOTIDE SEQUENCE [LARGE SCALE GENOMIC DNA]</scope>
    <source>
        <strain evidence="3 4">ZC255</strain>
    </source>
</reference>
<evidence type="ECO:0000256" key="2">
    <source>
        <dbReference type="ARBA" id="ARBA00022691"/>
    </source>
</evidence>
<evidence type="ECO:0000256" key="1">
    <source>
        <dbReference type="ARBA" id="ARBA00022679"/>
    </source>
</evidence>
<dbReference type="InterPro" id="IPR004298">
    <property type="entry name" value="Nicotian_synth"/>
</dbReference>
<name>A0ABU9K9Q5_9BACI</name>
<keyword evidence="4" id="KW-1185">Reference proteome</keyword>
<organism evidence="3 4">
    <name type="scientific">Rossellomorea oryzaecorticis</name>
    <dbReference type="NCBI Taxonomy" id="1396505"/>
    <lineage>
        <taxon>Bacteria</taxon>
        <taxon>Bacillati</taxon>
        <taxon>Bacillota</taxon>
        <taxon>Bacilli</taxon>
        <taxon>Bacillales</taxon>
        <taxon>Bacillaceae</taxon>
        <taxon>Rossellomorea</taxon>
    </lineage>
</organism>
<gene>
    <name evidence="3" type="ORF">AAEO50_05050</name>
</gene>
<keyword evidence="1" id="KW-0808">Transferase</keyword>
<proteinExistence type="predicted"/>
<dbReference type="SUPFAM" id="SSF53335">
    <property type="entry name" value="S-adenosyl-L-methionine-dependent methyltransferases"/>
    <property type="match status" value="1"/>
</dbReference>
<comment type="caution">
    <text evidence="3">The sequence shown here is derived from an EMBL/GenBank/DDBJ whole genome shotgun (WGS) entry which is preliminary data.</text>
</comment>
<dbReference type="RefSeq" id="WP_341981144.1">
    <property type="nucleotide sequence ID" value="NZ_JBBYAF010000007.1"/>
</dbReference>
<dbReference type="EMBL" id="JBBYAF010000007">
    <property type="protein sequence ID" value="MEL3971643.1"/>
    <property type="molecule type" value="Genomic_DNA"/>
</dbReference>
<evidence type="ECO:0000313" key="3">
    <source>
        <dbReference type="EMBL" id="MEL3971643.1"/>
    </source>
</evidence>
<dbReference type="PANTHER" id="PTHR32266">
    <property type="entry name" value="NICOTIANAMINE SYNTHASE 3"/>
    <property type="match status" value="1"/>
</dbReference>
<sequence length="267" mass="30019">MKALKTFEDELLMFLERFDHAVQGFTSEDDDALELERVVDEYSRFILDDAYIEKWGQLERKGVPSEVYLLRKASAFAVATLEKHRAHALLKGRTGKADYFENIESCIDEEFGSFQVTSESVVLLVGSGSFPMTPLVIARRTGAKVLGIDIDEEAVTLGRRVVESLGSGLDIRLEQKSVEELENLREVTHIIFSSTVEVKYDLLDQLHDLTGDGVVVSMRYGNGLKSLFNYPSEEVDAGKWITAGNVIRPDQIFDLFIYEKALRGGVR</sequence>
<dbReference type="Pfam" id="PF03059">
    <property type="entry name" value="NAS"/>
    <property type="match status" value="1"/>
</dbReference>
<dbReference type="InterPro" id="IPR029063">
    <property type="entry name" value="SAM-dependent_MTases_sf"/>
</dbReference>
<dbReference type="PANTHER" id="PTHR32266:SF12">
    <property type="entry name" value="NICOTIANAMINE SYNTHASE 3"/>
    <property type="match status" value="1"/>
</dbReference>
<dbReference type="Proteomes" id="UP001389717">
    <property type="component" value="Unassembled WGS sequence"/>
</dbReference>
<protein>
    <submittedName>
        <fullName evidence="3">Nicotianamine synthase family protein</fullName>
    </submittedName>
</protein>
<accession>A0ABU9K9Q5</accession>
<keyword evidence="2" id="KW-0949">S-adenosyl-L-methionine</keyword>
<evidence type="ECO:0000313" key="4">
    <source>
        <dbReference type="Proteomes" id="UP001389717"/>
    </source>
</evidence>